<feature type="transmembrane region" description="Helical" evidence="14">
    <location>
        <begin position="93"/>
        <end position="114"/>
    </location>
</feature>
<comment type="function">
    <text evidence="14 15">Catalyzes the oxidation of protoporphyrinogen IX to protoporphyrin IX.</text>
</comment>
<evidence type="ECO:0000313" key="17">
    <source>
        <dbReference type="Proteomes" id="UP001597237"/>
    </source>
</evidence>
<evidence type="ECO:0000256" key="6">
    <source>
        <dbReference type="ARBA" id="ARBA00022617"/>
    </source>
</evidence>
<dbReference type="PIRSF" id="PIRSF004638">
    <property type="entry name" value="UCP004638"/>
    <property type="match status" value="1"/>
</dbReference>
<comment type="subcellular location">
    <subcellularLocation>
        <location evidence="1 14">Cell membrane</location>
        <topology evidence="1 14">Multi-pass membrane protein</topology>
    </subcellularLocation>
</comment>
<dbReference type="Pfam" id="PF03653">
    <property type="entry name" value="UPF0093"/>
    <property type="match status" value="1"/>
</dbReference>
<comment type="subunit">
    <text evidence="14">Homodimer.</text>
</comment>
<dbReference type="PANTHER" id="PTHR40255">
    <property type="entry name" value="UPF0093 MEMBRANE PROTEIN SLR1790"/>
    <property type="match status" value="1"/>
</dbReference>
<dbReference type="EC" id="1.3.99.-" evidence="14 15"/>
<comment type="similarity">
    <text evidence="3 14 15">Belongs to the HemJ family.</text>
</comment>
<gene>
    <name evidence="16" type="ORF">ACFSC0_07690</name>
</gene>
<feature type="transmembrane region" description="Helical" evidence="14">
    <location>
        <begin position="60"/>
        <end position="81"/>
    </location>
</feature>
<comment type="catalytic activity">
    <reaction evidence="13 14 15">
        <text>protoporphyrinogen IX + 3 A = protoporphyrin IX + 3 AH2</text>
        <dbReference type="Rhea" id="RHEA:62000"/>
        <dbReference type="ChEBI" id="CHEBI:13193"/>
        <dbReference type="ChEBI" id="CHEBI:17499"/>
        <dbReference type="ChEBI" id="CHEBI:57306"/>
        <dbReference type="ChEBI" id="CHEBI:57307"/>
    </reaction>
</comment>
<keyword evidence="6 14" id="KW-0349">Heme</keyword>
<comment type="pathway">
    <text evidence="2 14 15">Porphyrin-containing compound metabolism; protoporphyrin-IX biosynthesis; protoporphyrin-IX from protoporphyrinogen-IX: step 1/1.</text>
</comment>
<accession>A0ABW4MZR6</accession>
<evidence type="ECO:0000256" key="7">
    <source>
        <dbReference type="ARBA" id="ARBA00022692"/>
    </source>
</evidence>
<keyword evidence="9 14" id="KW-1133">Transmembrane helix</keyword>
<dbReference type="HAMAP" id="MF_02239">
    <property type="entry name" value="HemJ"/>
    <property type="match status" value="1"/>
</dbReference>
<evidence type="ECO:0000256" key="14">
    <source>
        <dbReference type="HAMAP-Rule" id="MF_02239"/>
    </source>
</evidence>
<comment type="cofactor">
    <cofactor evidence="14 15">
        <name>heme b</name>
        <dbReference type="ChEBI" id="CHEBI:60344"/>
    </cofactor>
    <text evidence="14 15">Binds 1 heme b (iron(II)-protoporphyrin IX) group per subunit.</text>
</comment>
<dbReference type="InterPro" id="IPR005265">
    <property type="entry name" value="HemJ-like"/>
</dbReference>
<keyword evidence="12 14" id="KW-0472">Membrane</keyword>
<evidence type="ECO:0000256" key="11">
    <source>
        <dbReference type="ARBA" id="ARBA00023004"/>
    </source>
</evidence>
<evidence type="ECO:0000256" key="8">
    <source>
        <dbReference type="ARBA" id="ARBA00022723"/>
    </source>
</evidence>
<evidence type="ECO:0000256" key="15">
    <source>
        <dbReference type="PIRNR" id="PIRNR004638"/>
    </source>
</evidence>
<keyword evidence="10 14" id="KW-0560">Oxidoreductase</keyword>
<evidence type="ECO:0000256" key="1">
    <source>
        <dbReference type="ARBA" id="ARBA00004651"/>
    </source>
</evidence>
<evidence type="ECO:0000256" key="5">
    <source>
        <dbReference type="ARBA" id="ARBA00022475"/>
    </source>
</evidence>
<dbReference type="EMBL" id="JBHUEY010000001">
    <property type="protein sequence ID" value="MFD1783273.1"/>
    <property type="molecule type" value="Genomic_DNA"/>
</dbReference>
<evidence type="ECO:0000256" key="13">
    <source>
        <dbReference type="ARBA" id="ARBA00048390"/>
    </source>
</evidence>
<evidence type="ECO:0000256" key="12">
    <source>
        <dbReference type="ARBA" id="ARBA00023136"/>
    </source>
</evidence>
<feature type="transmembrane region" description="Helical" evidence="14">
    <location>
        <begin position="12"/>
        <end position="30"/>
    </location>
</feature>
<keyword evidence="5 14" id="KW-1003">Cell membrane</keyword>
<keyword evidence="8 14" id="KW-0479">Metal-binding</keyword>
<evidence type="ECO:0000256" key="10">
    <source>
        <dbReference type="ARBA" id="ARBA00023002"/>
    </source>
</evidence>
<keyword evidence="17" id="KW-1185">Reference proteome</keyword>
<evidence type="ECO:0000313" key="16">
    <source>
        <dbReference type="EMBL" id="MFD1783273.1"/>
    </source>
</evidence>
<evidence type="ECO:0000256" key="4">
    <source>
        <dbReference type="ARBA" id="ARBA00017504"/>
    </source>
</evidence>
<evidence type="ECO:0000256" key="3">
    <source>
        <dbReference type="ARBA" id="ARBA00006501"/>
    </source>
</evidence>
<feature type="binding site" description="axial binding residue" evidence="14">
    <location>
        <position position="16"/>
    </location>
    <ligand>
        <name>heme</name>
        <dbReference type="ChEBI" id="CHEBI:30413"/>
    </ligand>
    <ligandPart>
        <name>Fe</name>
        <dbReference type="ChEBI" id="CHEBI:18248"/>
    </ligandPart>
</feature>
<feature type="transmembrane region" description="Helical" evidence="14">
    <location>
        <begin position="135"/>
        <end position="153"/>
    </location>
</feature>
<dbReference type="PANTHER" id="PTHR40255:SF1">
    <property type="entry name" value="PROTOPORPHYRINOGEN IX OXIDASE"/>
    <property type="match status" value="1"/>
</dbReference>
<feature type="binding site" description="axial binding residue" evidence="14">
    <location>
        <position position="97"/>
    </location>
    <ligand>
        <name>heme</name>
        <dbReference type="ChEBI" id="CHEBI:30413"/>
    </ligand>
    <ligandPart>
        <name>Fe</name>
        <dbReference type="ChEBI" id="CHEBI:18248"/>
    </ligandPart>
</feature>
<comment type="caution">
    <text evidence="16">The sequence shown here is derived from an EMBL/GenBank/DDBJ whole genome shotgun (WGS) entry which is preliminary data.</text>
</comment>
<reference evidence="17" key="1">
    <citation type="journal article" date="2019" name="Int. J. Syst. Evol. Microbiol.">
        <title>The Global Catalogue of Microorganisms (GCM) 10K type strain sequencing project: providing services to taxonomists for standard genome sequencing and annotation.</title>
        <authorList>
            <consortium name="The Broad Institute Genomics Platform"/>
            <consortium name="The Broad Institute Genome Sequencing Center for Infectious Disease"/>
            <person name="Wu L."/>
            <person name="Ma J."/>
        </authorList>
    </citation>
    <scope>NUCLEOTIDE SEQUENCE [LARGE SCALE GENOMIC DNA]</scope>
    <source>
        <strain evidence="17">DFY28</strain>
    </source>
</reference>
<keyword evidence="7 14" id="KW-0812">Transmembrane</keyword>
<evidence type="ECO:0000256" key="9">
    <source>
        <dbReference type="ARBA" id="ARBA00022989"/>
    </source>
</evidence>
<dbReference type="RefSeq" id="WP_377284417.1">
    <property type="nucleotide sequence ID" value="NZ_JBHRSI010000015.1"/>
</dbReference>
<dbReference type="Proteomes" id="UP001597237">
    <property type="component" value="Unassembled WGS sequence"/>
</dbReference>
<name>A0ABW4MZR6_9CAUL</name>
<keyword evidence="11 14" id="KW-0408">Iron</keyword>
<sequence>MSDWIAANYDVLRGVHILAIIAWMAGLLYLPRLFAYHTGAAPGSELDVTFQTMEGKLLRIIMNPAMAVAWILGLTLLWHRYNLAGAAVFAQPWLIAKLAGVIFVTGWHHYLALARKAFARGENKKSQKFWRATNELPFLAAIVMVIAVTTEFGSR</sequence>
<evidence type="ECO:0000256" key="2">
    <source>
        <dbReference type="ARBA" id="ARBA00005073"/>
    </source>
</evidence>
<organism evidence="16 17">
    <name type="scientific">Phenylobacterium terrae</name>
    <dbReference type="NCBI Taxonomy" id="2665495"/>
    <lineage>
        <taxon>Bacteria</taxon>
        <taxon>Pseudomonadati</taxon>
        <taxon>Pseudomonadota</taxon>
        <taxon>Alphaproteobacteria</taxon>
        <taxon>Caulobacterales</taxon>
        <taxon>Caulobacteraceae</taxon>
        <taxon>Phenylobacterium</taxon>
    </lineage>
</organism>
<protein>
    <recommendedName>
        <fullName evidence="4 14">Protoporphyrinogen IX oxidase</fullName>
        <shortName evidence="14">PPO</shortName>
        <ecNumber evidence="14 15">1.3.99.-</ecNumber>
    </recommendedName>
</protein>
<proteinExistence type="inferred from homology"/>